<dbReference type="GO" id="GO:0016042">
    <property type="term" value="P:lipid catabolic process"/>
    <property type="evidence" value="ECO:0007669"/>
    <property type="project" value="UniProtKB-KW"/>
</dbReference>
<evidence type="ECO:0000256" key="1">
    <source>
        <dbReference type="ARBA" id="ARBA00000111"/>
    </source>
</evidence>
<evidence type="ECO:0000256" key="15">
    <source>
        <dbReference type="PIRSR" id="PIRSR603187-1"/>
    </source>
</evidence>
<dbReference type="InterPro" id="IPR003187">
    <property type="entry name" value="PLipase_A1"/>
</dbReference>
<dbReference type="PANTHER" id="PTHR40457:SF1">
    <property type="entry name" value="PHOSPHOLIPASE A1"/>
    <property type="match status" value="1"/>
</dbReference>
<dbReference type="OrthoDB" id="188433at2"/>
<dbReference type="InterPro" id="IPR036541">
    <property type="entry name" value="PLipase_A1_sf"/>
</dbReference>
<dbReference type="Proteomes" id="UP000234328">
    <property type="component" value="Unassembled WGS sequence"/>
</dbReference>
<dbReference type="EC" id="3.1.1.4" evidence="17"/>
<evidence type="ECO:0000256" key="5">
    <source>
        <dbReference type="ARBA" id="ARBA00022452"/>
    </source>
</evidence>
<accession>A0A2N4UJX4</accession>
<comment type="cofactor">
    <cofactor evidence="17">
        <name>Ca(2+)</name>
        <dbReference type="ChEBI" id="CHEBI:29108"/>
    </cofactor>
    <text evidence="17">Binds 1 Ca(2+) ion per monomer. In the dimeric form the Ca(2+) is bound by different amino acids with binding of each Ca(2+) shared with ligands coming from each monomer. The Ca(2+) ion may have a role in catalysis.</text>
</comment>
<organism evidence="18 19">
    <name type="scientific">Pollutimonas nitritireducens</name>
    <dbReference type="NCBI Taxonomy" id="2045209"/>
    <lineage>
        <taxon>Bacteria</taxon>
        <taxon>Pseudomonadati</taxon>
        <taxon>Pseudomonadota</taxon>
        <taxon>Betaproteobacteria</taxon>
        <taxon>Burkholderiales</taxon>
        <taxon>Alcaligenaceae</taxon>
        <taxon>Pollutimonas</taxon>
    </lineage>
</organism>
<evidence type="ECO:0000256" key="17">
    <source>
        <dbReference type="RuleBase" id="RU366027"/>
    </source>
</evidence>
<dbReference type="GO" id="GO:0004623">
    <property type="term" value="F:phospholipase A2 activity"/>
    <property type="evidence" value="ECO:0007669"/>
    <property type="project" value="UniProtKB-EC"/>
</dbReference>
<reference evidence="18 19" key="1">
    <citation type="submission" date="2017-10" db="EMBL/GenBank/DDBJ databases">
        <title>Two draft genome sequences of Pusillimonas sp. strains isolated from a nitrate- and radionuclide-contaminated groundwater in Russia.</title>
        <authorList>
            <person name="Grouzdev D.S."/>
            <person name="Tourova T.P."/>
            <person name="Goeva M.A."/>
            <person name="Babich T.L."/>
            <person name="Sokolova D.S."/>
            <person name="Abdullin R."/>
            <person name="Poltaraus A.B."/>
            <person name="Toshchakov S.V."/>
            <person name="Nazina T.N."/>
        </authorList>
    </citation>
    <scope>NUCLEOTIDE SEQUENCE [LARGE SCALE GENOMIC DNA]</scope>
    <source>
        <strain evidence="18 19">JR1/69-2-13</strain>
    </source>
</reference>
<dbReference type="Pfam" id="PF02253">
    <property type="entry name" value="PLA1"/>
    <property type="match status" value="1"/>
</dbReference>
<comment type="catalytic activity">
    <reaction evidence="2 17">
        <text>a 1,2-diacyl-sn-glycero-3-phosphocholine + H2O = a 1-acyl-sn-glycero-3-phosphocholine + a fatty acid + H(+)</text>
        <dbReference type="Rhea" id="RHEA:15801"/>
        <dbReference type="ChEBI" id="CHEBI:15377"/>
        <dbReference type="ChEBI" id="CHEBI:15378"/>
        <dbReference type="ChEBI" id="CHEBI:28868"/>
        <dbReference type="ChEBI" id="CHEBI:57643"/>
        <dbReference type="ChEBI" id="CHEBI:58168"/>
        <dbReference type="EC" id="3.1.1.4"/>
    </reaction>
</comment>
<dbReference type="SUPFAM" id="SSF56931">
    <property type="entry name" value="Outer membrane phospholipase A (OMPLA)"/>
    <property type="match status" value="1"/>
</dbReference>
<evidence type="ECO:0000256" key="7">
    <source>
        <dbReference type="ARBA" id="ARBA00022723"/>
    </source>
</evidence>
<dbReference type="Gene3D" id="2.40.230.10">
    <property type="entry name" value="Phospholipase A1"/>
    <property type="match status" value="1"/>
</dbReference>
<dbReference type="EC" id="3.1.1.32" evidence="17"/>
<feature type="binding site" description="in dimeric form" evidence="16">
    <location>
        <position position="308"/>
    </location>
    <ligand>
        <name>Ca(2+)</name>
        <dbReference type="ChEBI" id="CHEBI:29108"/>
        <label>1</label>
    </ligand>
</feature>
<dbReference type="GO" id="GO:0008970">
    <property type="term" value="F:phospholipase A1 activity"/>
    <property type="evidence" value="ECO:0007669"/>
    <property type="project" value="UniProtKB-EC"/>
</dbReference>
<evidence type="ECO:0000256" key="16">
    <source>
        <dbReference type="PIRSR" id="PIRSR603187-2"/>
    </source>
</evidence>
<dbReference type="PANTHER" id="PTHR40457">
    <property type="entry name" value="PHOSPHOLIPASE A1"/>
    <property type="match status" value="1"/>
</dbReference>
<evidence type="ECO:0000256" key="9">
    <source>
        <dbReference type="ARBA" id="ARBA00022801"/>
    </source>
</evidence>
<keyword evidence="8 17" id="KW-0732">Signal</keyword>
<evidence type="ECO:0000256" key="11">
    <source>
        <dbReference type="ARBA" id="ARBA00022963"/>
    </source>
</evidence>
<proteinExistence type="inferred from homology"/>
<keyword evidence="10 16" id="KW-0106">Calcium</keyword>
<dbReference type="PRINTS" id="PR01486">
    <property type="entry name" value="PHPHLIPASEA1"/>
</dbReference>
<evidence type="ECO:0000256" key="2">
    <source>
        <dbReference type="ARBA" id="ARBA00001604"/>
    </source>
</evidence>
<keyword evidence="11 17" id="KW-0442">Lipid degradation</keyword>
<feature type="binding site" description="in dimeric form" evidence="16">
    <location>
        <position position="261"/>
    </location>
    <ligand>
        <name>Ca(2+)</name>
        <dbReference type="ChEBI" id="CHEBI:29108"/>
        <label>1</label>
    </ligand>
</feature>
<comment type="caution">
    <text evidence="18">The sequence shown here is derived from an EMBL/GenBank/DDBJ whole genome shotgun (WGS) entry which is preliminary data.</text>
</comment>
<evidence type="ECO:0000256" key="14">
    <source>
        <dbReference type="ARBA" id="ARBA00023237"/>
    </source>
</evidence>
<comment type="function">
    <text evidence="17">Hydrolysis of phosphatidylcholine with phospholipase A2 (EC 3.1.1.4) and phospholipase A1 (EC 3.1.1.32) activities.</text>
</comment>
<evidence type="ECO:0000256" key="10">
    <source>
        <dbReference type="ARBA" id="ARBA00022837"/>
    </source>
</evidence>
<evidence type="ECO:0000256" key="8">
    <source>
        <dbReference type="ARBA" id="ARBA00022729"/>
    </source>
</evidence>
<evidence type="ECO:0000256" key="4">
    <source>
        <dbReference type="ARBA" id="ARBA00011702"/>
    </source>
</evidence>
<feature type="active site" description="Proton acceptor" evidence="15">
    <location>
        <position position="298"/>
    </location>
</feature>
<evidence type="ECO:0000256" key="6">
    <source>
        <dbReference type="ARBA" id="ARBA00022692"/>
    </source>
</evidence>
<keyword evidence="14 17" id="KW-0998">Cell outer membrane</keyword>
<feature type="chain" id="PRO_5019614470" description="Phospholipase A1" evidence="17">
    <location>
        <begin position="30"/>
        <end position="434"/>
    </location>
</feature>
<evidence type="ECO:0000256" key="13">
    <source>
        <dbReference type="ARBA" id="ARBA00023136"/>
    </source>
</evidence>
<dbReference type="EMBL" id="PDNV01000002">
    <property type="protein sequence ID" value="PLC55323.1"/>
    <property type="molecule type" value="Genomic_DNA"/>
</dbReference>
<keyword evidence="12 17" id="KW-0443">Lipid metabolism</keyword>
<dbReference type="RefSeq" id="WP_102068648.1">
    <property type="nucleotide sequence ID" value="NZ_PDNV01000002.1"/>
</dbReference>
<keyword evidence="19" id="KW-1185">Reference proteome</keyword>
<comment type="catalytic activity">
    <reaction evidence="1 17">
        <text>a 1,2-diacyl-sn-glycero-3-phosphocholine + H2O = a 2-acyl-sn-glycero-3-phosphocholine + a fatty acid + H(+)</text>
        <dbReference type="Rhea" id="RHEA:18689"/>
        <dbReference type="ChEBI" id="CHEBI:15377"/>
        <dbReference type="ChEBI" id="CHEBI:15378"/>
        <dbReference type="ChEBI" id="CHEBI:28868"/>
        <dbReference type="ChEBI" id="CHEBI:57643"/>
        <dbReference type="ChEBI" id="CHEBI:57875"/>
        <dbReference type="EC" id="3.1.1.32"/>
    </reaction>
</comment>
<name>A0A2N4UJX4_9BURK</name>
<keyword evidence="7 16" id="KW-0479">Metal-binding</keyword>
<keyword evidence="13" id="KW-0472">Membrane</keyword>
<evidence type="ECO:0000313" key="19">
    <source>
        <dbReference type="Proteomes" id="UP000234328"/>
    </source>
</evidence>
<keyword evidence="5" id="KW-1134">Transmembrane beta strand</keyword>
<sequence>MKFTYSSLKSSLCATALASSALLVFPASAGLSYKLDRPQALPGDTINIDGLLFNDTATAITWNAPRQLVIQWRNQEGKAIRSLAYLSQGEQATVPVNNFVKFTWRAVVPTGVQGLQAVNIEGETTLLALDTSPLENSTISGTPAVGPVVDAGAATGSQGHDPALPENVVATTGASISQGPAVTTAQQPPARATGLARYTSAISAYEPIYFDVGNKGGRNARYQVSFKYRLFTPNDANNPEFEDHFFLGYTQTALWDLHSDSSPFVDTSFKPSLFWRKDAIWQSPEKNVFLGLASGIEHESNGKGEEDSRSLNFAYIQPEFNYRFGGGSTLTFAPRVKTYFSTGNRNSDYSDYAGHVDWKLRWAQDNGLVLSALHRHGDGGRTTNQLEAAWPLKRTVLNMNGYLHVQYFKGYGETLLGYNHKSEPQVRVGISLIP</sequence>
<dbReference type="AlphaFoldDB" id="A0A2N4UJX4"/>
<keyword evidence="6" id="KW-0812">Transmembrane</keyword>
<evidence type="ECO:0000256" key="12">
    <source>
        <dbReference type="ARBA" id="ARBA00023098"/>
    </source>
</evidence>
<comment type="similarity">
    <text evidence="3 17">Belongs to the phospholipase A1 family.</text>
</comment>
<keyword evidence="9 17" id="KW-0378">Hydrolase</keyword>
<feature type="active site" description="Nucleophile" evidence="15">
    <location>
        <position position="300"/>
    </location>
</feature>
<evidence type="ECO:0000313" key="18">
    <source>
        <dbReference type="EMBL" id="PLC55323.1"/>
    </source>
</evidence>
<comment type="subunit">
    <text evidence="4 17">Homodimer; dimerization is reversible, and the dimeric form is the active one.</text>
</comment>
<evidence type="ECO:0000256" key="3">
    <source>
        <dbReference type="ARBA" id="ARBA00010525"/>
    </source>
</evidence>
<protein>
    <recommendedName>
        <fullName evidence="17">Phospholipase A1</fullName>
        <ecNumber evidence="17">3.1.1.32</ecNumber>
        <ecNumber evidence="17">3.1.1.4</ecNumber>
    </recommendedName>
    <alternativeName>
        <fullName evidence="17">Phosphatidylcholine 1-acylhydrolase</fullName>
    </alternativeName>
</protein>
<dbReference type="GO" id="GO:0046872">
    <property type="term" value="F:metal ion binding"/>
    <property type="evidence" value="ECO:0007669"/>
    <property type="project" value="UniProtKB-KW"/>
</dbReference>
<feature type="signal peptide" evidence="17">
    <location>
        <begin position="1"/>
        <end position="29"/>
    </location>
</feature>
<gene>
    <name evidence="18" type="ORF">CR155_03730</name>
</gene>
<comment type="subcellular location">
    <subcellularLocation>
        <location evidence="17">Cell outer membrane</location>
        <topology evidence="17">Multi-pass membrane protein</topology>
    </subcellularLocation>
    <text evidence="17">One of the very few enzymes located there.</text>
</comment>
<dbReference type="GO" id="GO:0009279">
    <property type="term" value="C:cell outer membrane"/>
    <property type="evidence" value="ECO:0007669"/>
    <property type="project" value="UniProtKB-SubCell"/>
</dbReference>